<dbReference type="AlphaFoldDB" id="A0A7X5UTY5"/>
<comment type="caution">
    <text evidence="3">The sequence shown here is derived from an EMBL/GenBank/DDBJ whole genome shotgun (WGS) entry which is preliminary data.</text>
</comment>
<evidence type="ECO:0000313" key="4">
    <source>
        <dbReference type="Proteomes" id="UP000545493"/>
    </source>
</evidence>
<dbReference type="InterPro" id="IPR029039">
    <property type="entry name" value="Flavoprotein-like_sf"/>
</dbReference>
<evidence type="ECO:0000256" key="1">
    <source>
        <dbReference type="ARBA" id="ARBA00006961"/>
    </source>
</evidence>
<keyword evidence="4" id="KW-1185">Reference proteome</keyword>
<dbReference type="EMBL" id="JAAOYM010000001">
    <property type="protein sequence ID" value="NIJ13822.1"/>
    <property type="molecule type" value="Genomic_DNA"/>
</dbReference>
<proteinExistence type="inferred from homology"/>
<dbReference type="SUPFAM" id="SSF52218">
    <property type="entry name" value="Flavoproteins"/>
    <property type="match status" value="1"/>
</dbReference>
<dbReference type="PANTHER" id="PTHR30546">
    <property type="entry name" value="FLAVODOXIN-RELATED PROTEIN WRBA-RELATED"/>
    <property type="match status" value="1"/>
</dbReference>
<evidence type="ECO:0000313" key="3">
    <source>
        <dbReference type="EMBL" id="NIJ13822.1"/>
    </source>
</evidence>
<organism evidence="3 4">
    <name type="scientific">Saccharomonospora amisosensis</name>
    <dbReference type="NCBI Taxonomy" id="1128677"/>
    <lineage>
        <taxon>Bacteria</taxon>
        <taxon>Bacillati</taxon>
        <taxon>Actinomycetota</taxon>
        <taxon>Actinomycetes</taxon>
        <taxon>Pseudonocardiales</taxon>
        <taxon>Pseudonocardiaceae</taxon>
        <taxon>Saccharomonospora</taxon>
    </lineage>
</organism>
<dbReference type="InterPro" id="IPR008254">
    <property type="entry name" value="Flavodoxin/NO_synth"/>
</dbReference>
<comment type="similarity">
    <text evidence="1">Belongs to the WrbA family.</text>
</comment>
<dbReference type="InterPro" id="IPR005025">
    <property type="entry name" value="FMN_Rdtase-like_dom"/>
</dbReference>
<sequence>MSDPIKTAVIYYSATGNVHRLAEAAAEGAEKAGSQIRLVKVRELAGEAAINSNDAWRTHIDTSGHVDTASVDDLDWADVVIFGAPTRYGNVPSQLQQFLDLTGPLWAAGKLADKIYSAFTSSQTPHGGQESTLLSLYTTMYHWGGIVVPPGFTDPIQFRSGNPYGASHVSADGFPGEVELEAARYQARRAVEVAAGVIGTRVEERAS</sequence>
<dbReference type="Gene3D" id="3.40.50.360">
    <property type="match status" value="1"/>
</dbReference>
<name>A0A7X5UTY5_9PSEU</name>
<dbReference type="NCBIfam" id="NF002999">
    <property type="entry name" value="PRK03767.1"/>
    <property type="match status" value="1"/>
</dbReference>
<reference evidence="3 4" key="1">
    <citation type="submission" date="2020-03" db="EMBL/GenBank/DDBJ databases">
        <title>Sequencing the genomes of 1000 actinobacteria strains.</title>
        <authorList>
            <person name="Klenk H.-P."/>
        </authorList>
    </citation>
    <scope>NUCLEOTIDE SEQUENCE [LARGE SCALE GENOMIC DNA]</scope>
    <source>
        <strain evidence="3 4">DSM 45685</strain>
    </source>
</reference>
<dbReference type="RefSeq" id="WP_167173911.1">
    <property type="nucleotide sequence ID" value="NZ_JAAOYM010000001.1"/>
</dbReference>
<dbReference type="GO" id="GO:0003955">
    <property type="term" value="F:NAD(P)H dehydrogenase (quinone) activity"/>
    <property type="evidence" value="ECO:0007669"/>
    <property type="project" value="UniProtKB-EC"/>
</dbReference>
<protein>
    <submittedName>
        <fullName evidence="3">NAD(P)H dehydrogenase (Quinone)</fullName>
        <ecNumber evidence="3">1.6.5.2</ecNumber>
    </submittedName>
</protein>
<gene>
    <name evidence="3" type="ORF">FHU38_004166</name>
</gene>
<dbReference type="Pfam" id="PF03358">
    <property type="entry name" value="FMN_red"/>
    <property type="match status" value="1"/>
</dbReference>
<keyword evidence="3" id="KW-0560">Oxidoreductase</keyword>
<dbReference type="GO" id="GO:0016020">
    <property type="term" value="C:membrane"/>
    <property type="evidence" value="ECO:0007669"/>
    <property type="project" value="TreeGrafter"/>
</dbReference>
<dbReference type="EC" id="1.6.5.2" evidence="3"/>
<dbReference type="PROSITE" id="PS50902">
    <property type="entry name" value="FLAVODOXIN_LIKE"/>
    <property type="match status" value="1"/>
</dbReference>
<evidence type="ECO:0000259" key="2">
    <source>
        <dbReference type="PROSITE" id="PS50902"/>
    </source>
</evidence>
<accession>A0A7X5UTY5</accession>
<feature type="domain" description="Flavodoxin-like" evidence="2">
    <location>
        <begin position="7"/>
        <end position="191"/>
    </location>
</feature>
<dbReference type="PANTHER" id="PTHR30546:SF23">
    <property type="entry name" value="FLAVOPROTEIN-LIKE PROTEIN YCP4-RELATED"/>
    <property type="match status" value="1"/>
</dbReference>
<dbReference type="Proteomes" id="UP000545493">
    <property type="component" value="Unassembled WGS sequence"/>
</dbReference>
<dbReference type="NCBIfam" id="TIGR01755">
    <property type="entry name" value="flav_wrbA"/>
    <property type="match status" value="1"/>
</dbReference>
<dbReference type="GO" id="GO:0010181">
    <property type="term" value="F:FMN binding"/>
    <property type="evidence" value="ECO:0007669"/>
    <property type="project" value="InterPro"/>
</dbReference>
<dbReference type="InterPro" id="IPR010089">
    <property type="entry name" value="Flavoprotein_WrbA-like"/>
</dbReference>